<dbReference type="Proteomes" id="UP000502179">
    <property type="component" value="Chromosome"/>
</dbReference>
<gene>
    <name evidence="1" type="ORF">G4V39_10910</name>
</gene>
<dbReference type="EMBL" id="CP048877">
    <property type="protein sequence ID" value="QIJ72756.1"/>
    <property type="molecule type" value="Genomic_DNA"/>
</dbReference>
<name>A0A6G7PYY3_9BACT</name>
<organism evidence="1 2">
    <name type="scientific">Thermosulfuriphilus ammonigenes</name>
    <dbReference type="NCBI Taxonomy" id="1936021"/>
    <lineage>
        <taxon>Bacteria</taxon>
        <taxon>Pseudomonadati</taxon>
        <taxon>Thermodesulfobacteriota</taxon>
        <taxon>Thermodesulfobacteria</taxon>
        <taxon>Thermodesulfobacteriales</taxon>
        <taxon>Thermodesulfobacteriaceae</taxon>
        <taxon>Thermosulfuriphilus</taxon>
    </lineage>
</organism>
<keyword evidence="2" id="KW-1185">Reference proteome</keyword>
<dbReference type="RefSeq" id="WP_166032971.1">
    <property type="nucleotide sequence ID" value="NZ_CP048877.1"/>
</dbReference>
<protein>
    <submittedName>
        <fullName evidence="1">Uncharacterized protein</fullName>
    </submittedName>
</protein>
<dbReference type="KEGG" id="tav:G4V39_10910"/>
<proteinExistence type="predicted"/>
<dbReference type="AlphaFoldDB" id="A0A6G7PYY3"/>
<sequence>MQIDRETLCQKIQEIYPQIGQCNIDVKVDFDQETNTWLVTLERGGEVLKTRLEVPEAEACLEGKQCVSLALQVSQLVQRVEELTRGK</sequence>
<evidence type="ECO:0000313" key="2">
    <source>
        <dbReference type="Proteomes" id="UP000502179"/>
    </source>
</evidence>
<reference evidence="1 2" key="1">
    <citation type="submission" date="2020-02" db="EMBL/GenBank/DDBJ databases">
        <title>Genome analysis of Thermosulfuriphilus ammonigenes ST65T, an anaerobic thermophilic chemolithoautotrophic bacterium isolated from a deep-sea hydrothermal vent.</title>
        <authorList>
            <person name="Slobodkina G."/>
            <person name="Allioux M."/>
            <person name="Merkel A."/>
            <person name="Alain K."/>
            <person name="Jebbar M."/>
            <person name="Slobodkin A."/>
        </authorList>
    </citation>
    <scope>NUCLEOTIDE SEQUENCE [LARGE SCALE GENOMIC DNA]</scope>
    <source>
        <strain evidence="1 2">ST65</strain>
    </source>
</reference>
<evidence type="ECO:0000313" key="1">
    <source>
        <dbReference type="EMBL" id="QIJ72756.1"/>
    </source>
</evidence>
<accession>A0A6G7PYY3</accession>